<dbReference type="Proteomes" id="UP001066276">
    <property type="component" value="Chromosome 6"/>
</dbReference>
<evidence type="ECO:0000313" key="3">
    <source>
        <dbReference type="Proteomes" id="UP001066276"/>
    </source>
</evidence>
<feature type="region of interest" description="Disordered" evidence="1">
    <location>
        <begin position="69"/>
        <end position="108"/>
    </location>
</feature>
<organism evidence="2 3">
    <name type="scientific">Pleurodeles waltl</name>
    <name type="common">Iberian ribbed newt</name>
    <dbReference type="NCBI Taxonomy" id="8319"/>
    <lineage>
        <taxon>Eukaryota</taxon>
        <taxon>Metazoa</taxon>
        <taxon>Chordata</taxon>
        <taxon>Craniata</taxon>
        <taxon>Vertebrata</taxon>
        <taxon>Euteleostomi</taxon>
        <taxon>Amphibia</taxon>
        <taxon>Batrachia</taxon>
        <taxon>Caudata</taxon>
        <taxon>Salamandroidea</taxon>
        <taxon>Salamandridae</taxon>
        <taxon>Pleurodelinae</taxon>
        <taxon>Pleurodeles</taxon>
    </lineage>
</organism>
<gene>
    <name evidence="2" type="ORF">NDU88_009244</name>
</gene>
<reference evidence="2" key="1">
    <citation type="journal article" date="2022" name="bioRxiv">
        <title>Sequencing and chromosome-scale assembly of the giantPleurodeles waltlgenome.</title>
        <authorList>
            <person name="Brown T."/>
            <person name="Elewa A."/>
            <person name="Iarovenko S."/>
            <person name="Subramanian E."/>
            <person name="Araus A.J."/>
            <person name="Petzold A."/>
            <person name="Susuki M."/>
            <person name="Suzuki K.-i.T."/>
            <person name="Hayashi T."/>
            <person name="Toyoda A."/>
            <person name="Oliveira C."/>
            <person name="Osipova E."/>
            <person name="Leigh N.D."/>
            <person name="Simon A."/>
            <person name="Yun M.H."/>
        </authorList>
    </citation>
    <scope>NUCLEOTIDE SEQUENCE</scope>
    <source>
        <strain evidence="2">20211129_DDA</strain>
        <tissue evidence="2">Liver</tissue>
    </source>
</reference>
<feature type="non-terminal residue" evidence="2">
    <location>
        <position position="1"/>
    </location>
</feature>
<sequence length="152" mass="16710">VIGTLYTPTALSPLSTFLGGALEYDLSELQSHDKVYNPEVVATWHADEEIEKNQDAAVVWKTGERTGQILDGYRSESSESRSRTEGAAGRRSGGKIRRGREDPPRPWRDTVIRGLHFYDSESPIHRGEGRGELSQAPFSDGDLIGQAAVIIS</sequence>
<evidence type="ECO:0000313" key="2">
    <source>
        <dbReference type="EMBL" id="KAJ1142932.1"/>
    </source>
</evidence>
<dbReference type="AlphaFoldDB" id="A0AAV7QR04"/>
<dbReference type="EMBL" id="JANPWB010000010">
    <property type="protein sequence ID" value="KAJ1142932.1"/>
    <property type="molecule type" value="Genomic_DNA"/>
</dbReference>
<name>A0AAV7QR04_PLEWA</name>
<keyword evidence="3" id="KW-1185">Reference proteome</keyword>
<proteinExistence type="predicted"/>
<feature type="compositionally biased region" description="Basic and acidic residues" evidence="1">
    <location>
        <begin position="73"/>
        <end position="84"/>
    </location>
</feature>
<feature type="compositionally biased region" description="Basic and acidic residues" evidence="1">
    <location>
        <begin position="99"/>
        <end position="108"/>
    </location>
</feature>
<evidence type="ECO:0000256" key="1">
    <source>
        <dbReference type="SAM" id="MobiDB-lite"/>
    </source>
</evidence>
<protein>
    <submittedName>
        <fullName evidence="2">Uncharacterized protein</fullName>
    </submittedName>
</protein>
<comment type="caution">
    <text evidence="2">The sequence shown here is derived from an EMBL/GenBank/DDBJ whole genome shotgun (WGS) entry which is preliminary data.</text>
</comment>
<accession>A0AAV7QR04</accession>
<feature type="non-terminal residue" evidence="2">
    <location>
        <position position="152"/>
    </location>
</feature>